<sequence>MANNPISMHRIRQLLLFLDRGFSQRAIEKETGINRRTIAGYLKRFGESGFSFRELLLFDDSELEVYLNAD</sequence>
<keyword evidence="3" id="KW-1185">Reference proteome</keyword>
<dbReference type="InterPro" id="IPR055247">
    <property type="entry name" value="InsJ-like_HTH"/>
</dbReference>
<dbReference type="SUPFAM" id="SSF46689">
    <property type="entry name" value="Homeodomain-like"/>
    <property type="match status" value="1"/>
</dbReference>
<feature type="domain" description="Insertion element IS150 protein InsJ-like helix-turn-helix" evidence="1">
    <location>
        <begin position="13"/>
        <end position="50"/>
    </location>
</feature>
<organism evidence="2 3">
    <name type="scientific">Parapedobacter luteus</name>
    <dbReference type="NCBI Taxonomy" id="623280"/>
    <lineage>
        <taxon>Bacteria</taxon>
        <taxon>Pseudomonadati</taxon>
        <taxon>Bacteroidota</taxon>
        <taxon>Sphingobacteriia</taxon>
        <taxon>Sphingobacteriales</taxon>
        <taxon>Sphingobacteriaceae</taxon>
        <taxon>Parapedobacter</taxon>
    </lineage>
</organism>
<evidence type="ECO:0000259" key="1">
    <source>
        <dbReference type="Pfam" id="PF13518"/>
    </source>
</evidence>
<feature type="non-terminal residue" evidence="2">
    <location>
        <position position="70"/>
    </location>
</feature>
<evidence type="ECO:0000313" key="3">
    <source>
        <dbReference type="Proteomes" id="UP000190541"/>
    </source>
</evidence>
<name>A0A1T5CK41_9SPHI</name>
<proteinExistence type="predicted"/>
<evidence type="ECO:0000313" key="2">
    <source>
        <dbReference type="EMBL" id="SKB59774.1"/>
    </source>
</evidence>
<accession>A0A1T5CK41</accession>
<dbReference type="InterPro" id="IPR009057">
    <property type="entry name" value="Homeodomain-like_sf"/>
</dbReference>
<dbReference type="Proteomes" id="UP000190541">
    <property type="component" value="Unassembled WGS sequence"/>
</dbReference>
<dbReference type="EMBL" id="FUYS01000004">
    <property type="protein sequence ID" value="SKB59774.1"/>
    <property type="molecule type" value="Genomic_DNA"/>
</dbReference>
<dbReference type="AlphaFoldDB" id="A0A1T5CK41"/>
<gene>
    <name evidence="2" type="ORF">SAMN05660226_02283</name>
</gene>
<dbReference type="Pfam" id="PF13518">
    <property type="entry name" value="HTH_28"/>
    <property type="match status" value="1"/>
</dbReference>
<protein>
    <recommendedName>
        <fullName evidence="1">Insertion element IS150 protein InsJ-like helix-turn-helix domain-containing protein</fullName>
    </recommendedName>
</protein>
<reference evidence="2 3" key="1">
    <citation type="submission" date="2017-02" db="EMBL/GenBank/DDBJ databases">
        <authorList>
            <person name="Peterson S.W."/>
        </authorList>
    </citation>
    <scope>NUCLEOTIDE SEQUENCE [LARGE SCALE GENOMIC DNA]</scope>
    <source>
        <strain evidence="2 3">DSM 22899</strain>
    </source>
</reference>